<evidence type="ECO:0000259" key="4">
    <source>
        <dbReference type="Pfam" id="PF01055"/>
    </source>
</evidence>
<evidence type="ECO:0000256" key="1">
    <source>
        <dbReference type="ARBA" id="ARBA00007806"/>
    </source>
</evidence>
<dbReference type="SUPFAM" id="SSF51445">
    <property type="entry name" value="(Trans)glycosidases"/>
    <property type="match status" value="1"/>
</dbReference>
<dbReference type="InterPro" id="IPR011013">
    <property type="entry name" value="Gal_mutarotase_sf_dom"/>
</dbReference>
<dbReference type="STRING" id="913774.A0A0C3HD34"/>
<feature type="signal peptide" evidence="3">
    <location>
        <begin position="1"/>
        <end position="20"/>
    </location>
</feature>
<dbReference type="PANTHER" id="PTHR43863:SF2">
    <property type="entry name" value="MALTASE-GLUCOAMYLASE"/>
    <property type="match status" value="1"/>
</dbReference>
<dbReference type="Gene3D" id="3.20.20.80">
    <property type="entry name" value="Glycosidases"/>
    <property type="match status" value="1"/>
</dbReference>
<name>A0A0C3HD34_OIDMZ</name>
<dbReference type="EMBL" id="KN832871">
    <property type="protein sequence ID" value="KIN06146.1"/>
    <property type="molecule type" value="Genomic_DNA"/>
</dbReference>
<feature type="chain" id="PRO_5002165360" evidence="3">
    <location>
        <begin position="21"/>
        <end position="712"/>
    </location>
</feature>
<dbReference type="InterPro" id="IPR051816">
    <property type="entry name" value="Glycosyl_Hydrolase_31"/>
</dbReference>
<keyword evidence="3" id="KW-0732">Signal</keyword>
<dbReference type="InterPro" id="IPR017853">
    <property type="entry name" value="GH"/>
</dbReference>
<dbReference type="Pfam" id="PF21365">
    <property type="entry name" value="Glyco_hydro_31_3rd"/>
    <property type="match status" value="1"/>
</dbReference>
<dbReference type="Pfam" id="PF01055">
    <property type="entry name" value="Glyco_hydro_31_2nd"/>
    <property type="match status" value="1"/>
</dbReference>
<dbReference type="InterPro" id="IPR048395">
    <property type="entry name" value="Glyco_hydro_31_C"/>
</dbReference>
<dbReference type="SUPFAM" id="SSF51011">
    <property type="entry name" value="Glycosyl hydrolase domain"/>
    <property type="match status" value="1"/>
</dbReference>
<dbReference type="InterPro" id="IPR013780">
    <property type="entry name" value="Glyco_hydro_b"/>
</dbReference>
<accession>A0A0C3HD34</accession>
<keyword evidence="7" id="KW-1185">Reference proteome</keyword>
<dbReference type="Proteomes" id="UP000054321">
    <property type="component" value="Unassembled WGS sequence"/>
</dbReference>
<comment type="similarity">
    <text evidence="1 2">Belongs to the glycosyl hydrolase 31 family.</text>
</comment>
<evidence type="ECO:0000313" key="6">
    <source>
        <dbReference type="EMBL" id="KIN06146.1"/>
    </source>
</evidence>
<reference evidence="6 7" key="1">
    <citation type="submission" date="2014-04" db="EMBL/GenBank/DDBJ databases">
        <authorList>
            <consortium name="DOE Joint Genome Institute"/>
            <person name="Kuo A."/>
            <person name="Martino E."/>
            <person name="Perotto S."/>
            <person name="Kohler A."/>
            <person name="Nagy L.G."/>
            <person name="Floudas D."/>
            <person name="Copeland A."/>
            <person name="Barry K.W."/>
            <person name="Cichocki N."/>
            <person name="Veneault-Fourrey C."/>
            <person name="LaButti K."/>
            <person name="Lindquist E.A."/>
            <person name="Lipzen A."/>
            <person name="Lundell T."/>
            <person name="Morin E."/>
            <person name="Murat C."/>
            <person name="Sun H."/>
            <person name="Tunlid A."/>
            <person name="Henrissat B."/>
            <person name="Grigoriev I.V."/>
            <person name="Hibbett D.S."/>
            <person name="Martin F."/>
            <person name="Nordberg H.P."/>
            <person name="Cantor M.N."/>
            <person name="Hua S.X."/>
        </authorList>
    </citation>
    <scope>NUCLEOTIDE SEQUENCE [LARGE SCALE GENOMIC DNA]</scope>
    <source>
        <strain evidence="6 7">Zn</strain>
    </source>
</reference>
<dbReference type="AlphaFoldDB" id="A0A0C3HD34"/>
<dbReference type="InParanoid" id="A0A0C3HD34"/>
<sequence>MDQILIFLIVALGLFHIVVAAPERPFSIVIKNGNGLVVNNSAVLTGSSNISAEPVIASPSGSIVNHGGQITYHRLKPNVIQVQVAAKLPNVGARFTVSSDDLFYGVWEYPFFDQITNTNVMFEIKGVGNADGVNWSNARAPFFLTTAGYGVYVDTLQMGSFDFKRPGEAQFIFYTNSLVYYIILPSSPGDYKSIIQEYTALSSRIEMPPDSAYGPTFWSDDFEEDFHGSVSNAQENYYDVINHLYYNEIRATAMFADRPYGTGNMSFGNFDFDPVFYPTPAQFIANLSAYGFDLQVWVANRAFLDTELYNESVAGDWLFPGYTGENFLGPALNLSIPAAYSYFKNRLSAFTDLGVKGYKIDRGEEGEMPVDEQNIQMTLFEQLCYENMVSKWGESNFYTFARSAVDRSRSRTAIWNGDSHSNFSGLAYSVASGIRSGLIGFSQWGVDCGGYVRGVNDPTEELWARWMHFSTFSPAYEIMVGTNHTPWYPPYTDRLVSILKQSANLHTALLPYIRSYTYQATQTGIPLMRALFLEHPQDPKVYTITDSYAFGEEFLVAPIVNEGGSREVYFPSGYSYLEYFNKTDVYQGGTTHSAFLEWEYVPVYVREGAIIPTGDIYEGNFKWSKWEPYLEIQAFPSYNVPESQFEYYNAAKNAAVKITMVANAKQQSLVITYGKLGTPATMIVYGKNGEVNAKLNAQGGSVTLRNFHSLFG</sequence>
<dbReference type="GO" id="GO:0004553">
    <property type="term" value="F:hydrolase activity, hydrolyzing O-glycosyl compounds"/>
    <property type="evidence" value="ECO:0007669"/>
    <property type="project" value="InterPro"/>
</dbReference>
<gene>
    <name evidence="6" type="ORF">OIDMADRAFT_24480</name>
</gene>
<dbReference type="SUPFAM" id="SSF74650">
    <property type="entry name" value="Galactose mutarotase-like"/>
    <property type="match status" value="1"/>
</dbReference>
<evidence type="ECO:0000256" key="2">
    <source>
        <dbReference type="RuleBase" id="RU361185"/>
    </source>
</evidence>
<dbReference type="OrthoDB" id="10070917at2759"/>
<reference evidence="7" key="2">
    <citation type="submission" date="2015-01" db="EMBL/GenBank/DDBJ databases">
        <title>Evolutionary Origins and Diversification of the Mycorrhizal Mutualists.</title>
        <authorList>
            <consortium name="DOE Joint Genome Institute"/>
            <consortium name="Mycorrhizal Genomics Consortium"/>
            <person name="Kohler A."/>
            <person name="Kuo A."/>
            <person name="Nagy L.G."/>
            <person name="Floudas D."/>
            <person name="Copeland A."/>
            <person name="Barry K.W."/>
            <person name="Cichocki N."/>
            <person name="Veneault-Fourrey C."/>
            <person name="LaButti K."/>
            <person name="Lindquist E.A."/>
            <person name="Lipzen A."/>
            <person name="Lundell T."/>
            <person name="Morin E."/>
            <person name="Murat C."/>
            <person name="Riley R."/>
            <person name="Ohm R."/>
            <person name="Sun H."/>
            <person name="Tunlid A."/>
            <person name="Henrissat B."/>
            <person name="Grigoriev I.V."/>
            <person name="Hibbett D.S."/>
            <person name="Martin F."/>
        </authorList>
    </citation>
    <scope>NUCLEOTIDE SEQUENCE [LARGE SCALE GENOMIC DNA]</scope>
    <source>
        <strain evidence="7">Zn</strain>
    </source>
</reference>
<evidence type="ECO:0000313" key="7">
    <source>
        <dbReference type="Proteomes" id="UP000054321"/>
    </source>
</evidence>
<feature type="domain" description="Glycoside hydrolase family 31 TIM barrel" evidence="4">
    <location>
        <begin position="206"/>
        <end position="513"/>
    </location>
</feature>
<dbReference type="PANTHER" id="PTHR43863">
    <property type="entry name" value="HYDROLASE, PUTATIVE (AFU_ORTHOLOGUE AFUA_1G03140)-RELATED"/>
    <property type="match status" value="1"/>
</dbReference>
<evidence type="ECO:0000259" key="5">
    <source>
        <dbReference type="Pfam" id="PF21365"/>
    </source>
</evidence>
<organism evidence="6 7">
    <name type="scientific">Oidiodendron maius (strain Zn)</name>
    <dbReference type="NCBI Taxonomy" id="913774"/>
    <lineage>
        <taxon>Eukaryota</taxon>
        <taxon>Fungi</taxon>
        <taxon>Dikarya</taxon>
        <taxon>Ascomycota</taxon>
        <taxon>Pezizomycotina</taxon>
        <taxon>Leotiomycetes</taxon>
        <taxon>Leotiomycetes incertae sedis</taxon>
        <taxon>Myxotrichaceae</taxon>
        <taxon>Oidiodendron</taxon>
    </lineage>
</organism>
<dbReference type="CDD" id="cd14752">
    <property type="entry name" value="GH31_N"/>
    <property type="match status" value="1"/>
</dbReference>
<dbReference type="HOGENOM" id="CLU_022881_0_0_1"/>
<proteinExistence type="inferred from homology"/>
<dbReference type="GO" id="GO:0005975">
    <property type="term" value="P:carbohydrate metabolic process"/>
    <property type="evidence" value="ECO:0007669"/>
    <property type="project" value="InterPro"/>
</dbReference>
<protein>
    <submittedName>
        <fullName evidence="6">Glycoside hydrolase family 31 protein</fullName>
    </submittedName>
</protein>
<keyword evidence="2 6" id="KW-0378">Hydrolase</keyword>
<dbReference type="Gene3D" id="2.60.40.1760">
    <property type="entry name" value="glycosyl hydrolase (family 31)"/>
    <property type="match status" value="1"/>
</dbReference>
<dbReference type="GO" id="GO:0030246">
    <property type="term" value="F:carbohydrate binding"/>
    <property type="evidence" value="ECO:0007669"/>
    <property type="project" value="InterPro"/>
</dbReference>
<feature type="domain" description="Glycosyl hydrolase family 31 C-terminal" evidence="5">
    <location>
        <begin position="524"/>
        <end position="611"/>
    </location>
</feature>
<evidence type="ECO:0000256" key="3">
    <source>
        <dbReference type="SAM" id="SignalP"/>
    </source>
</evidence>
<dbReference type="InterPro" id="IPR000322">
    <property type="entry name" value="Glyco_hydro_31_TIM"/>
</dbReference>
<dbReference type="Gene3D" id="2.60.40.1180">
    <property type="entry name" value="Golgi alpha-mannosidase II"/>
    <property type="match status" value="1"/>
</dbReference>
<keyword evidence="2" id="KW-0326">Glycosidase</keyword>